<dbReference type="InterPro" id="IPR006083">
    <property type="entry name" value="PRK/URK"/>
</dbReference>
<gene>
    <name evidence="7" type="ordered locus">Acid_3182</name>
</gene>
<dbReference type="eggNOG" id="COG0572">
    <property type="taxonomic scope" value="Bacteria"/>
</dbReference>
<dbReference type="InParanoid" id="Q02D78"/>
<dbReference type="InterPro" id="IPR000764">
    <property type="entry name" value="Uridine_kinase-like"/>
</dbReference>
<dbReference type="Pfam" id="PF00485">
    <property type="entry name" value="PRK"/>
    <property type="match status" value="1"/>
</dbReference>
<dbReference type="PRINTS" id="PR00988">
    <property type="entry name" value="URIDINKINASE"/>
</dbReference>
<evidence type="ECO:0000256" key="2">
    <source>
        <dbReference type="ARBA" id="ARBA00012137"/>
    </source>
</evidence>
<dbReference type="EC" id="2.7.1.48" evidence="2"/>
<keyword evidence="3 7" id="KW-0808">Transferase</keyword>
<evidence type="ECO:0000256" key="5">
    <source>
        <dbReference type="ARBA" id="ARBA00022777"/>
    </source>
</evidence>
<feature type="domain" description="Phosphoribulokinase/uridine kinase" evidence="6">
    <location>
        <begin position="5"/>
        <end position="180"/>
    </location>
</feature>
<organism evidence="7">
    <name type="scientific">Solibacter usitatus (strain Ellin6076)</name>
    <dbReference type="NCBI Taxonomy" id="234267"/>
    <lineage>
        <taxon>Bacteria</taxon>
        <taxon>Pseudomonadati</taxon>
        <taxon>Acidobacteriota</taxon>
        <taxon>Terriglobia</taxon>
        <taxon>Bryobacterales</taxon>
        <taxon>Solibacteraceae</taxon>
        <taxon>Candidatus Solibacter</taxon>
    </lineage>
</organism>
<dbReference type="STRING" id="234267.Acid_3182"/>
<dbReference type="KEGG" id="sus:Acid_3182"/>
<name>Q02D78_SOLUE</name>
<comment type="pathway">
    <text evidence="1">Pyrimidine metabolism; UMP biosynthesis via salvage pathway; UMP from uridine: step 1/1.</text>
</comment>
<dbReference type="GO" id="GO:0004849">
    <property type="term" value="F:uridine kinase activity"/>
    <property type="evidence" value="ECO:0007669"/>
    <property type="project" value="UniProtKB-EC"/>
</dbReference>
<dbReference type="NCBIfam" id="NF004018">
    <property type="entry name" value="PRK05480.1"/>
    <property type="match status" value="1"/>
</dbReference>
<accession>Q02D78</accession>
<dbReference type="EMBL" id="CP000473">
    <property type="protein sequence ID" value="ABJ84159.1"/>
    <property type="molecule type" value="Genomic_DNA"/>
</dbReference>
<keyword evidence="4" id="KW-0547">Nucleotide-binding</keyword>
<reference evidence="7" key="1">
    <citation type="submission" date="2006-10" db="EMBL/GenBank/DDBJ databases">
        <title>Complete sequence of Solibacter usitatus Ellin6076.</title>
        <authorList>
            <consortium name="US DOE Joint Genome Institute"/>
            <person name="Copeland A."/>
            <person name="Lucas S."/>
            <person name="Lapidus A."/>
            <person name="Barry K."/>
            <person name="Detter J.C."/>
            <person name="Glavina del Rio T."/>
            <person name="Hammon N."/>
            <person name="Israni S."/>
            <person name="Dalin E."/>
            <person name="Tice H."/>
            <person name="Pitluck S."/>
            <person name="Thompson L.S."/>
            <person name="Brettin T."/>
            <person name="Bruce D."/>
            <person name="Han C."/>
            <person name="Tapia R."/>
            <person name="Gilna P."/>
            <person name="Schmutz J."/>
            <person name="Larimer F."/>
            <person name="Land M."/>
            <person name="Hauser L."/>
            <person name="Kyrpides N."/>
            <person name="Mikhailova N."/>
            <person name="Janssen P.H."/>
            <person name="Kuske C.R."/>
            <person name="Richardson P."/>
        </authorList>
    </citation>
    <scope>NUCLEOTIDE SEQUENCE</scope>
    <source>
        <strain evidence="7">Ellin6076</strain>
    </source>
</reference>
<dbReference type="GO" id="GO:0044206">
    <property type="term" value="P:UMP salvage"/>
    <property type="evidence" value="ECO:0007669"/>
    <property type="project" value="UniProtKB-UniPathway"/>
</dbReference>
<evidence type="ECO:0000313" key="7">
    <source>
        <dbReference type="EMBL" id="ABJ84159.1"/>
    </source>
</evidence>
<dbReference type="CDD" id="cd02023">
    <property type="entry name" value="UMPK"/>
    <property type="match status" value="1"/>
</dbReference>
<dbReference type="UniPathway" id="UPA00574">
    <property type="reaction ID" value="UER00637"/>
</dbReference>
<keyword evidence="5 7" id="KW-0418">Kinase</keyword>
<dbReference type="FunCoup" id="Q02D78">
    <property type="interactions" value="441"/>
</dbReference>
<dbReference type="Gene3D" id="3.40.50.300">
    <property type="entry name" value="P-loop containing nucleotide triphosphate hydrolases"/>
    <property type="match status" value="1"/>
</dbReference>
<evidence type="ECO:0000256" key="4">
    <source>
        <dbReference type="ARBA" id="ARBA00022741"/>
    </source>
</evidence>
<dbReference type="InterPro" id="IPR027417">
    <property type="entry name" value="P-loop_NTPase"/>
</dbReference>
<protein>
    <recommendedName>
        <fullName evidence="2">uridine/cytidine kinase</fullName>
        <ecNumber evidence="2">2.7.1.48</ecNumber>
    </recommendedName>
</protein>
<evidence type="ECO:0000256" key="1">
    <source>
        <dbReference type="ARBA" id="ARBA00004690"/>
    </source>
</evidence>
<dbReference type="GO" id="GO:0005524">
    <property type="term" value="F:ATP binding"/>
    <property type="evidence" value="ECO:0007669"/>
    <property type="project" value="InterPro"/>
</dbReference>
<dbReference type="HOGENOM" id="CLU_021278_1_2_0"/>
<dbReference type="SUPFAM" id="SSF52540">
    <property type="entry name" value="P-loop containing nucleoside triphosphate hydrolases"/>
    <property type="match status" value="1"/>
</dbReference>
<dbReference type="OrthoDB" id="9777642at2"/>
<dbReference type="AlphaFoldDB" id="Q02D78"/>
<proteinExistence type="predicted"/>
<evidence type="ECO:0000259" key="6">
    <source>
        <dbReference type="Pfam" id="PF00485"/>
    </source>
</evidence>
<evidence type="ECO:0000256" key="3">
    <source>
        <dbReference type="ARBA" id="ARBA00022679"/>
    </source>
</evidence>
<dbReference type="PANTHER" id="PTHR10285">
    <property type="entry name" value="URIDINE KINASE"/>
    <property type="match status" value="1"/>
</dbReference>
<sequence length="207" mass="23540">MSAHIIGVAGPSSSGKSELARQLAERLPGTSIVSLDSYYRGMEEIPLEERKKVNFDHPDSLDWELLHEHLVAIAAGRAFDEPVYSFADYERTTETRRIEPTEFLIVEGLFVLYWPELRKMLDTKVYVQTDSAVCFQRRLSRDVAERGRTPESVREQYERTVRPSAEWFVYPTEKYADLRVSGEEPFERSTAAVLKALHRAKAAAGGA</sequence>